<dbReference type="Gene3D" id="3.40.190.10">
    <property type="entry name" value="Periplasmic binding protein-like II"/>
    <property type="match status" value="1"/>
</dbReference>
<dbReference type="PROSITE" id="PS51318">
    <property type="entry name" value="TAT"/>
    <property type="match status" value="1"/>
</dbReference>
<dbReference type="InterPro" id="IPR005064">
    <property type="entry name" value="BUG"/>
</dbReference>
<comment type="caution">
    <text evidence="2">The sequence shown here is derived from an EMBL/GenBank/DDBJ whole genome shotgun (WGS) entry which is preliminary data.</text>
</comment>
<dbReference type="RefSeq" id="WP_184642572.1">
    <property type="nucleotide sequence ID" value="NZ_JACIFZ010000016.1"/>
</dbReference>
<protein>
    <submittedName>
        <fullName evidence="2">Tripartite-type tricarboxylate transporter receptor subunit TctC</fullName>
    </submittedName>
</protein>
<accession>A0A840G038</accession>
<dbReference type="SUPFAM" id="SSF53850">
    <property type="entry name" value="Periplasmic binding protein-like II"/>
    <property type="match status" value="1"/>
</dbReference>
<proteinExistence type="inferred from homology"/>
<evidence type="ECO:0000313" key="2">
    <source>
        <dbReference type="EMBL" id="MBB4225864.1"/>
    </source>
</evidence>
<keyword evidence="2" id="KW-0675">Receptor</keyword>
<comment type="similarity">
    <text evidence="1">Belongs to the UPF0065 (bug) family.</text>
</comment>
<dbReference type="InterPro" id="IPR042100">
    <property type="entry name" value="Bug_dom1"/>
</dbReference>
<dbReference type="PANTHER" id="PTHR42928">
    <property type="entry name" value="TRICARBOXYLATE-BINDING PROTEIN"/>
    <property type="match status" value="1"/>
</dbReference>
<dbReference type="AlphaFoldDB" id="A0A840G038"/>
<dbReference type="EMBL" id="JACIFZ010000016">
    <property type="protein sequence ID" value="MBB4225864.1"/>
    <property type="molecule type" value="Genomic_DNA"/>
</dbReference>
<evidence type="ECO:0000313" key="3">
    <source>
        <dbReference type="Proteomes" id="UP000524450"/>
    </source>
</evidence>
<dbReference type="PANTHER" id="PTHR42928:SF5">
    <property type="entry name" value="BLR1237 PROTEIN"/>
    <property type="match status" value="1"/>
</dbReference>
<sequence length="330" mass="34332">MRSHPCTLLTRRQVVAGVGAASVGLAVPSFGQAYPAHAIKLVVGYAAGGSVDVIGRIVADLMAAKLGSAVIVENQAGAAGAIGALRVARSPADGYTLLVGSSNELAATITVNPAQKYDPRKDFTPIALIATAPVLLVASANTQVKNLDQFLERVKKNPGKCSYGTSGVGSLQHFVGELIKQRAQVAFIHAPYRSGGALVSDVIGGAVDFAGLSPTIAAPFLQDGRMVALGVSSASRWPGLPQVPSLGEHPLLQGFDLSGWFGLVGPHNMPSGVVQHLRAQLQAGLQDPVVRRRLQENGALPAAGAEDMVRLIEQDVARYGTLVKFANIRE</sequence>
<gene>
    <name evidence="2" type="ORF">GGD71_006677</name>
</gene>
<reference evidence="2 3" key="1">
    <citation type="submission" date="2020-08" db="EMBL/GenBank/DDBJ databases">
        <title>Genomic Encyclopedia of Type Strains, Phase IV (KMG-V): Genome sequencing to study the core and pangenomes of soil and plant-associated prokaryotes.</title>
        <authorList>
            <person name="Whitman W."/>
        </authorList>
    </citation>
    <scope>NUCLEOTIDE SEQUENCE [LARGE SCALE GENOMIC DNA]</scope>
    <source>
        <strain evidence="2 3">34/80</strain>
    </source>
</reference>
<dbReference type="Gene3D" id="3.40.190.150">
    <property type="entry name" value="Bordetella uptake gene, domain 1"/>
    <property type="match status" value="1"/>
</dbReference>
<dbReference type="PIRSF" id="PIRSF017082">
    <property type="entry name" value="YflP"/>
    <property type="match status" value="1"/>
</dbReference>
<evidence type="ECO:0000256" key="1">
    <source>
        <dbReference type="ARBA" id="ARBA00006987"/>
    </source>
</evidence>
<dbReference type="Proteomes" id="UP000524450">
    <property type="component" value="Unassembled WGS sequence"/>
</dbReference>
<name>A0A840G038_9BURK</name>
<dbReference type="InterPro" id="IPR006311">
    <property type="entry name" value="TAT_signal"/>
</dbReference>
<organism evidence="2 3">
    <name type="scientific">Variovorax guangxiensis</name>
    <dbReference type="NCBI Taxonomy" id="1775474"/>
    <lineage>
        <taxon>Bacteria</taxon>
        <taxon>Pseudomonadati</taxon>
        <taxon>Pseudomonadota</taxon>
        <taxon>Betaproteobacteria</taxon>
        <taxon>Burkholderiales</taxon>
        <taxon>Comamonadaceae</taxon>
        <taxon>Variovorax</taxon>
    </lineage>
</organism>
<dbReference type="Pfam" id="PF03401">
    <property type="entry name" value="TctC"/>
    <property type="match status" value="1"/>
</dbReference>
<dbReference type="CDD" id="cd07012">
    <property type="entry name" value="PBP2_Bug_TTT"/>
    <property type="match status" value="1"/>
</dbReference>